<dbReference type="Proteomes" id="UP000276223">
    <property type="component" value="Unassembled WGS sequence"/>
</dbReference>
<accession>A0A3N1UXK5</accession>
<organism evidence="1 2">
    <name type="scientific">Desulfosoma caldarium</name>
    <dbReference type="NCBI Taxonomy" id="610254"/>
    <lineage>
        <taxon>Bacteria</taxon>
        <taxon>Pseudomonadati</taxon>
        <taxon>Thermodesulfobacteriota</taxon>
        <taxon>Syntrophobacteria</taxon>
        <taxon>Syntrophobacterales</taxon>
        <taxon>Syntrophobacteraceae</taxon>
        <taxon>Desulfosoma</taxon>
    </lineage>
</organism>
<dbReference type="AlphaFoldDB" id="A0A3N1UXK5"/>
<evidence type="ECO:0000313" key="2">
    <source>
        <dbReference type="Proteomes" id="UP000276223"/>
    </source>
</evidence>
<gene>
    <name evidence="1" type="ORF">EDC27_1427</name>
</gene>
<name>A0A3N1UXK5_9BACT</name>
<protein>
    <submittedName>
        <fullName evidence="1">Uncharacterized protein</fullName>
    </submittedName>
</protein>
<keyword evidence="2" id="KW-1185">Reference proteome</keyword>
<dbReference type="EMBL" id="RJVA01000011">
    <property type="protein sequence ID" value="ROQ93410.1"/>
    <property type="molecule type" value="Genomic_DNA"/>
</dbReference>
<dbReference type="RefSeq" id="WP_123289918.1">
    <property type="nucleotide sequence ID" value="NZ_RJVA01000011.1"/>
</dbReference>
<reference evidence="1 2" key="1">
    <citation type="submission" date="2018-11" db="EMBL/GenBank/DDBJ databases">
        <title>Genomic Encyclopedia of Type Strains, Phase IV (KMG-IV): sequencing the most valuable type-strain genomes for metagenomic binning, comparative biology and taxonomic classification.</title>
        <authorList>
            <person name="Goeker M."/>
        </authorList>
    </citation>
    <scope>NUCLEOTIDE SEQUENCE [LARGE SCALE GENOMIC DNA]</scope>
    <source>
        <strain evidence="1 2">DSM 22027</strain>
    </source>
</reference>
<sequence>MVTLNIEKLRKEGRPLWMTHWGVENVADFLGGGGDLWADRLHAEWARDAGEEVTERESVH</sequence>
<proteinExistence type="predicted"/>
<comment type="caution">
    <text evidence="1">The sequence shown here is derived from an EMBL/GenBank/DDBJ whole genome shotgun (WGS) entry which is preliminary data.</text>
</comment>
<evidence type="ECO:0000313" key="1">
    <source>
        <dbReference type="EMBL" id="ROQ93410.1"/>
    </source>
</evidence>
<dbReference type="OrthoDB" id="5525804at2"/>